<proteinExistence type="predicted"/>
<keyword evidence="3" id="KW-1185">Reference proteome</keyword>
<organism evidence="2 3">
    <name type="scientific">Basidiobolus ranarum</name>
    <dbReference type="NCBI Taxonomy" id="34480"/>
    <lineage>
        <taxon>Eukaryota</taxon>
        <taxon>Fungi</taxon>
        <taxon>Fungi incertae sedis</taxon>
        <taxon>Zoopagomycota</taxon>
        <taxon>Entomophthoromycotina</taxon>
        <taxon>Basidiobolomycetes</taxon>
        <taxon>Basidiobolales</taxon>
        <taxon>Basidiobolaceae</taxon>
        <taxon>Basidiobolus</taxon>
    </lineage>
</organism>
<name>A0ABR2WZN4_9FUNG</name>
<evidence type="ECO:0000313" key="2">
    <source>
        <dbReference type="EMBL" id="KAK9766941.1"/>
    </source>
</evidence>
<feature type="compositionally biased region" description="Polar residues" evidence="1">
    <location>
        <begin position="141"/>
        <end position="152"/>
    </location>
</feature>
<sequence length="196" mass="21891">MNFLRTTFSPGVITRPISQTRYVCTQLGFRYYSGKSTNNKQKEDWMDAEDTSYVQEAIRSVNEETINIPGETVVQPMGDRETTIEETDEIRQPVSHENVQKDWMSSDEDSSYAKEAIRAASQETFSAPTQSNVHSIHAQPLETSQTKPSSLPKSAKQDWLGDEDSGFADEAVRAVENDTINVSEGTNVQKTSGESK</sequence>
<feature type="region of interest" description="Disordered" evidence="1">
    <location>
        <begin position="139"/>
        <end position="196"/>
    </location>
</feature>
<evidence type="ECO:0000256" key="1">
    <source>
        <dbReference type="SAM" id="MobiDB-lite"/>
    </source>
</evidence>
<gene>
    <name evidence="2" type="ORF">K7432_003613</name>
</gene>
<dbReference type="EMBL" id="JASJQH010000112">
    <property type="protein sequence ID" value="KAK9766941.1"/>
    <property type="molecule type" value="Genomic_DNA"/>
</dbReference>
<evidence type="ECO:0000313" key="3">
    <source>
        <dbReference type="Proteomes" id="UP001479436"/>
    </source>
</evidence>
<feature type="region of interest" description="Disordered" evidence="1">
    <location>
        <begin position="87"/>
        <end position="114"/>
    </location>
</feature>
<comment type="caution">
    <text evidence="2">The sequence shown here is derived from an EMBL/GenBank/DDBJ whole genome shotgun (WGS) entry which is preliminary data.</text>
</comment>
<protein>
    <submittedName>
        <fullName evidence="2">Uncharacterized protein</fullName>
    </submittedName>
</protein>
<dbReference type="Proteomes" id="UP001479436">
    <property type="component" value="Unassembled WGS sequence"/>
</dbReference>
<accession>A0ABR2WZN4</accession>
<reference evidence="2 3" key="1">
    <citation type="submission" date="2023-04" db="EMBL/GenBank/DDBJ databases">
        <title>Genome of Basidiobolus ranarum AG-B5.</title>
        <authorList>
            <person name="Stajich J.E."/>
            <person name="Carter-House D."/>
            <person name="Gryganskyi A."/>
        </authorList>
    </citation>
    <scope>NUCLEOTIDE SEQUENCE [LARGE SCALE GENOMIC DNA]</scope>
    <source>
        <strain evidence="2 3">AG-B5</strain>
    </source>
</reference>
<feature type="compositionally biased region" description="Polar residues" evidence="1">
    <location>
        <begin position="178"/>
        <end position="196"/>
    </location>
</feature>